<feature type="signal peptide" evidence="4">
    <location>
        <begin position="1"/>
        <end position="30"/>
    </location>
</feature>
<dbReference type="PANTHER" id="PTHR30061">
    <property type="entry name" value="MALTOSE-BINDING PERIPLASMIC PROTEIN"/>
    <property type="match status" value="1"/>
</dbReference>
<gene>
    <name evidence="5" type="ORF">QN215_09990</name>
</gene>
<dbReference type="PANTHER" id="PTHR30061:SF50">
    <property type="entry name" value="MALTOSE_MALTODEXTRIN-BINDING PERIPLASMIC PROTEIN"/>
    <property type="match status" value="1"/>
</dbReference>
<protein>
    <submittedName>
        <fullName evidence="5">Extracellular solute-binding protein</fullName>
    </submittedName>
</protein>
<reference evidence="5" key="1">
    <citation type="submission" date="2023-07" db="EMBL/GenBank/DDBJ databases">
        <title>Bifidobacterium aquikefiriaerophilum sp. nov. and Bifidobacterium eccum sp. nov., isolated from water kefir.</title>
        <authorList>
            <person name="Breselge S."/>
            <person name="Bellassi P."/>
            <person name="Barcenilla C."/>
            <person name="Alvarez-Ordonez A."/>
            <person name="Morelli L."/>
            <person name="Cotter P.D."/>
        </authorList>
    </citation>
    <scope>NUCLEOTIDE SEQUENCE</scope>
    <source>
        <strain evidence="5">WK041_4_12</strain>
    </source>
</reference>
<keyword evidence="2" id="KW-0813">Transport</keyword>
<keyword evidence="3 4" id="KW-0732">Signal</keyword>
<sequence>MMTDFKKIGGLGIAAAMLIGPLAACGSSSASSSSSSTGTSNVQLTVWAPQEDQQNASSWLPTLEASFAKAHPEYKITWKNSVVSEGDAGTTVKQDPSAAADVYMFSNDQLGTLVSADAIGELSDSALAQVKKQNSKQMLTSVTQGGKVYGVPYTGNTWFMYYNKSKFSANDVSSLDAMLKKGKVSFPITNSWYLPAFYLGNGNTLFGKNGTDSKAGVDFSGSKASDVTKYLVSLSKNPNFVSDANGSGLAGLGNGSVDVLFSGSWDSENVKKALGDNYAAAQLPKYDLNGKSVQMEAFAGSKAVAYNPNTKYPQAASEFAAYLGSSQAQKLHYTMRGIIPSDQSLLKDKAITADPVAVAQNDTINATSILQPTVAAMSNFWTPAENFGKAIMNGDVTAENAVAKTEAWNSAYSNTK</sequence>
<evidence type="ECO:0000256" key="4">
    <source>
        <dbReference type="SAM" id="SignalP"/>
    </source>
</evidence>
<dbReference type="Pfam" id="PF13416">
    <property type="entry name" value="SBP_bac_8"/>
    <property type="match status" value="1"/>
</dbReference>
<dbReference type="GO" id="GO:0015768">
    <property type="term" value="P:maltose transport"/>
    <property type="evidence" value="ECO:0007669"/>
    <property type="project" value="TreeGrafter"/>
</dbReference>
<dbReference type="KEGG" id="baqk:QN215_09990"/>
<accession>A0AB39U6G1</accession>
<dbReference type="GO" id="GO:0042956">
    <property type="term" value="P:maltodextrin transmembrane transport"/>
    <property type="evidence" value="ECO:0007669"/>
    <property type="project" value="TreeGrafter"/>
</dbReference>
<dbReference type="GO" id="GO:0055052">
    <property type="term" value="C:ATP-binding cassette (ABC) transporter complex, substrate-binding subunit-containing"/>
    <property type="evidence" value="ECO:0007669"/>
    <property type="project" value="TreeGrafter"/>
</dbReference>
<name>A0AB39U6G1_9BIFI</name>
<evidence type="ECO:0000256" key="2">
    <source>
        <dbReference type="ARBA" id="ARBA00022448"/>
    </source>
</evidence>
<evidence type="ECO:0000313" key="5">
    <source>
        <dbReference type="EMBL" id="XDS44567.1"/>
    </source>
</evidence>
<comment type="similarity">
    <text evidence="1">Belongs to the bacterial solute-binding protein 1 family.</text>
</comment>
<dbReference type="RefSeq" id="WP_369344144.1">
    <property type="nucleotide sequence ID" value="NZ_CP129674.1"/>
</dbReference>
<proteinExistence type="inferred from homology"/>
<dbReference type="Gene3D" id="3.40.190.10">
    <property type="entry name" value="Periplasmic binding protein-like II"/>
    <property type="match status" value="2"/>
</dbReference>
<dbReference type="CDD" id="cd13655">
    <property type="entry name" value="PBP2_oligosaccharide_1"/>
    <property type="match status" value="1"/>
</dbReference>
<feature type="chain" id="PRO_5044307346" evidence="4">
    <location>
        <begin position="31"/>
        <end position="416"/>
    </location>
</feature>
<dbReference type="InterPro" id="IPR006059">
    <property type="entry name" value="SBP"/>
</dbReference>
<dbReference type="AlphaFoldDB" id="A0AB39U6G1"/>
<evidence type="ECO:0000256" key="3">
    <source>
        <dbReference type="ARBA" id="ARBA00022729"/>
    </source>
</evidence>
<dbReference type="GO" id="GO:1901982">
    <property type="term" value="F:maltose binding"/>
    <property type="evidence" value="ECO:0007669"/>
    <property type="project" value="TreeGrafter"/>
</dbReference>
<organism evidence="5">
    <name type="scientific">Bifidobacterium aquikefiricola</name>
    <dbReference type="NCBI Taxonomy" id="3059038"/>
    <lineage>
        <taxon>Bacteria</taxon>
        <taxon>Bacillati</taxon>
        <taxon>Actinomycetota</taxon>
        <taxon>Actinomycetes</taxon>
        <taxon>Bifidobacteriales</taxon>
        <taxon>Bifidobacteriaceae</taxon>
        <taxon>Bifidobacterium</taxon>
    </lineage>
</organism>
<evidence type="ECO:0000256" key="1">
    <source>
        <dbReference type="ARBA" id="ARBA00008520"/>
    </source>
</evidence>
<dbReference type="EMBL" id="CP129674">
    <property type="protein sequence ID" value="XDS44567.1"/>
    <property type="molecule type" value="Genomic_DNA"/>
</dbReference>
<dbReference type="SUPFAM" id="SSF53850">
    <property type="entry name" value="Periplasmic binding protein-like II"/>
    <property type="match status" value="1"/>
</dbReference>